<dbReference type="Proteomes" id="UP001139682">
    <property type="component" value="Unassembled WGS sequence"/>
</dbReference>
<keyword evidence="2" id="KW-0732">Signal</keyword>
<name>A0A9X1WBQ2_9GAMM</name>
<feature type="region of interest" description="Disordered" evidence="1">
    <location>
        <begin position="53"/>
        <end position="82"/>
    </location>
</feature>
<evidence type="ECO:0000313" key="3">
    <source>
        <dbReference type="EMBL" id="MCJ0974858.1"/>
    </source>
</evidence>
<dbReference type="InterPro" id="IPR053722">
    <property type="entry name" value="Curli_assembly_CsgC/AgfC"/>
</dbReference>
<evidence type="ECO:0000256" key="1">
    <source>
        <dbReference type="SAM" id="MobiDB-lite"/>
    </source>
</evidence>
<feature type="chain" id="PRO_5040771269" evidence="2">
    <location>
        <begin position="20"/>
        <end position="159"/>
    </location>
</feature>
<evidence type="ECO:0000256" key="2">
    <source>
        <dbReference type="SAM" id="SignalP"/>
    </source>
</evidence>
<protein>
    <submittedName>
        <fullName evidence="3">Uncharacterized protein</fullName>
    </submittedName>
</protein>
<feature type="compositionally biased region" description="Pro residues" evidence="1">
    <location>
        <begin position="117"/>
        <end position="128"/>
    </location>
</feature>
<organism evidence="3 4">
    <name type="scientific">Stutzerimonas marianensis</name>
    <dbReference type="NCBI Taxonomy" id="2929513"/>
    <lineage>
        <taxon>Bacteria</taxon>
        <taxon>Pseudomonadati</taxon>
        <taxon>Pseudomonadota</taxon>
        <taxon>Gammaproteobacteria</taxon>
        <taxon>Pseudomonadales</taxon>
        <taxon>Pseudomonadaceae</taxon>
        <taxon>Stutzerimonas</taxon>
    </lineage>
</organism>
<dbReference type="NCBIfam" id="NF041112">
    <property type="entry name" value="chap_CsgH_alph"/>
    <property type="match status" value="1"/>
</dbReference>
<evidence type="ECO:0000313" key="4">
    <source>
        <dbReference type="Proteomes" id="UP001139682"/>
    </source>
</evidence>
<dbReference type="AlphaFoldDB" id="A0A9X1WBQ2"/>
<dbReference type="Gene3D" id="2.60.40.2420">
    <property type="match status" value="1"/>
</dbReference>
<proteinExistence type="predicted"/>
<keyword evidence="4" id="KW-1185">Reference proteome</keyword>
<gene>
    <name evidence="3" type="ORF">MST27_15910</name>
</gene>
<reference evidence="3" key="1">
    <citation type="submission" date="2022-03" db="EMBL/GenBank/DDBJ databases">
        <title>Pseudomonas marianensis sp. nov., a marine bacterium isolated from deep-sea sediments of the Mariana Trench.</title>
        <authorList>
            <person name="Wei Y."/>
        </authorList>
    </citation>
    <scope>NUCLEOTIDE SEQUENCE</scope>
    <source>
        <strain evidence="3">PS1</strain>
    </source>
</reference>
<feature type="compositionally biased region" description="Pro residues" evidence="1">
    <location>
        <begin position="150"/>
        <end position="159"/>
    </location>
</feature>
<feature type="signal peptide" evidence="2">
    <location>
        <begin position="1"/>
        <end position="19"/>
    </location>
</feature>
<comment type="caution">
    <text evidence="3">The sequence shown here is derived from an EMBL/GenBank/DDBJ whole genome shotgun (WGS) entry which is preliminary data.</text>
</comment>
<feature type="compositionally biased region" description="Polar residues" evidence="1">
    <location>
        <begin position="56"/>
        <end position="72"/>
    </location>
</feature>
<sequence>MMSVVTLAGVLLAAGPVTARLELTPDQGDRLALRLCFSSPQAHHLRYRLEVRSSGKAGTSRSSQSGELTSGPTPHCPLNNRLALNPDTQIQATLEWSLDGQPQPPIQQRYPTAQPTGPTPAEPAPGEPALPGIGVPEADEELMARTDPDTCPPPDGRPV</sequence>
<feature type="region of interest" description="Disordered" evidence="1">
    <location>
        <begin position="94"/>
        <end position="159"/>
    </location>
</feature>
<dbReference type="EMBL" id="JALGRD010000008">
    <property type="protein sequence ID" value="MCJ0974858.1"/>
    <property type="molecule type" value="Genomic_DNA"/>
</dbReference>
<dbReference type="RefSeq" id="WP_243606912.1">
    <property type="nucleotide sequence ID" value="NZ_JALGRD010000008.1"/>
</dbReference>
<accession>A0A9X1WBQ2</accession>
<dbReference type="InterPro" id="IPR047726">
    <property type="entry name" value="CsgH_dom"/>
</dbReference>